<dbReference type="InterPro" id="IPR027417">
    <property type="entry name" value="P-loop_NTPase"/>
</dbReference>
<proteinExistence type="predicted"/>
<protein>
    <recommendedName>
        <fullName evidence="3">Sulfotransferase family protein</fullName>
    </recommendedName>
</protein>
<gene>
    <name evidence="1" type="ORF">SAMN05216236_1415</name>
</gene>
<accession>A0A1I7E1T3</accession>
<dbReference type="OrthoDB" id="7629357at2"/>
<dbReference type="Proteomes" id="UP000182466">
    <property type="component" value="Unassembled WGS sequence"/>
</dbReference>
<dbReference type="AlphaFoldDB" id="A0A1I7E1T3"/>
<name>A0A1I7E1T3_9RHOB</name>
<dbReference type="RefSeq" id="WP_051372175.1">
    <property type="nucleotide sequence ID" value="NZ_FPAW01000041.1"/>
</dbReference>
<evidence type="ECO:0000313" key="2">
    <source>
        <dbReference type="Proteomes" id="UP000182466"/>
    </source>
</evidence>
<sequence>MSDPGDLRARIETARALLAAHDSQAVLTPRLAKPLPDLIAQCRSRSETQTRAEPVRSLHHFACTGGTVIARHLGLQPNTVLLSEIDPLSRSSNERHKKPFAPTDLIRHLRSSTREIPDAVIEEVFLGALAPLVEHCRSTGRRLVLRDHAHSQFCQGEAPHDYLALRALLLRRYPVRSVVTVRHPLDSLLSLRHNGWVHFTPQTADEYARRYLAFLDAYEGIEIFRYEDFTADPETQLGAICAALDLPFTGVQEDLTILMPLTGGSGRSGPRILPRARREVPDEIARQCEQSKHFSALCLRLGY</sequence>
<dbReference type="SUPFAM" id="SSF52540">
    <property type="entry name" value="P-loop containing nucleoside triphosphate hydrolases"/>
    <property type="match status" value="1"/>
</dbReference>
<dbReference type="Gene3D" id="3.40.50.300">
    <property type="entry name" value="P-loop containing nucleotide triphosphate hydrolases"/>
    <property type="match status" value="1"/>
</dbReference>
<reference evidence="1 2" key="1">
    <citation type="submission" date="2016-10" db="EMBL/GenBank/DDBJ databases">
        <authorList>
            <person name="de Groot N.N."/>
        </authorList>
    </citation>
    <scope>NUCLEOTIDE SEQUENCE [LARGE SCALE GENOMIC DNA]</scope>
    <source>
        <strain evidence="1 2">CGMCC 1.10959</strain>
    </source>
</reference>
<dbReference type="STRING" id="999627.SAMN05216236_1415"/>
<dbReference type="EMBL" id="FPAW01000041">
    <property type="protein sequence ID" value="SFU17866.1"/>
    <property type="molecule type" value="Genomic_DNA"/>
</dbReference>
<dbReference type="Pfam" id="PF13469">
    <property type="entry name" value="Sulfotransfer_3"/>
    <property type="match status" value="1"/>
</dbReference>
<keyword evidence="2" id="KW-1185">Reference proteome</keyword>
<organism evidence="1 2">
    <name type="scientific">Sedimentitalea nanhaiensis</name>
    <dbReference type="NCBI Taxonomy" id="999627"/>
    <lineage>
        <taxon>Bacteria</taxon>
        <taxon>Pseudomonadati</taxon>
        <taxon>Pseudomonadota</taxon>
        <taxon>Alphaproteobacteria</taxon>
        <taxon>Rhodobacterales</taxon>
        <taxon>Paracoccaceae</taxon>
        <taxon>Sedimentitalea</taxon>
    </lineage>
</organism>
<evidence type="ECO:0008006" key="3">
    <source>
        <dbReference type="Google" id="ProtNLM"/>
    </source>
</evidence>
<evidence type="ECO:0000313" key="1">
    <source>
        <dbReference type="EMBL" id="SFU17866.1"/>
    </source>
</evidence>